<evidence type="ECO:0008006" key="3">
    <source>
        <dbReference type="Google" id="ProtNLM"/>
    </source>
</evidence>
<dbReference type="EMBL" id="CABPRJ010001450">
    <property type="protein sequence ID" value="VVC37610.1"/>
    <property type="molecule type" value="Genomic_DNA"/>
</dbReference>
<reference evidence="1 2" key="1">
    <citation type="submission" date="2019-08" db="EMBL/GenBank/DDBJ databases">
        <authorList>
            <person name="Alioto T."/>
            <person name="Alioto T."/>
            <person name="Gomez Garrido J."/>
        </authorList>
    </citation>
    <scope>NUCLEOTIDE SEQUENCE [LARGE SCALE GENOMIC DNA]</scope>
</reference>
<proteinExistence type="predicted"/>
<sequence>MGFTCNGSEEEPKPQCVTVPDISRIWIRQPFEIDIYQIIGLTSLEEDSFVDISTDTSLKIQFNQKSLKHFWLHVRKDYPQLLSKALKVLIPFPTTYLCEKTFSALVYIKNKFRNRIENVESELRLKLSSIEPDVQKLVTEMQHQPSN</sequence>
<dbReference type="PANTHER" id="PTHR45913:SF19">
    <property type="entry name" value="LOW QUALITY PROTEIN: ZINC FINGER BED DOMAIN-CONTAINING PROTEIN 5-LIKE"/>
    <property type="match status" value="1"/>
</dbReference>
<name>A0A5E4N0Z9_9HEMI</name>
<evidence type="ECO:0000313" key="1">
    <source>
        <dbReference type="EMBL" id="VVC37610.1"/>
    </source>
</evidence>
<evidence type="ECO:0000313" key="2">
    <source>
        <dbReference type="Proteomes" id="UP000325440"/>
    </source>
</evidence>
<dbReference type="AlphaFoldDB" id="A0A5E4N0Z9"/>
<dbReference type="OrthoDB" id="6600358at2759"/>
<dbReference type="Proteomes" id="UP000325440">
    <property type="component" value="Unassembled WGS sequence"/>
</dbReference>
<protein>
    <recommendedName>
        <fullName evidence="3">HAT, C-terminal dimerisation domain</fullName>
    </recommendedName>
</protein>
<keyword evidence="2" id="KW-1185">Reference proteome</keyword>
<gene>
    <name evidence="1" type="ORF">CINCED_3A020482</name>
</gene>
<accession>A0A5E4N0Z9</accession>
<dbReference type="PANTHER" id="PTHR45913">
    <property type="entry name" value="EPM2A-INTERACTING PROTEIN 1"/>
    <property type="match status" value="1"/>
</dbReference>
<organism evidence="1 2">
    <name type="scientific">Cinara cedri</name>
    <dbReference type="NCBI Taxonomy" id="506608"/>
    <lineage>
        <taxon>Eukaryota</taxon>
        <taxon>Metazoa</taxon>
        <taxon>Ecdysozoa</taxon>
        <taxon>Arthropoda</taxon>
        <taxon>Hexapoda</taxon>
        <taxon>Insecta</taxon>
        <taxon>Pterygota</taxon>
        <taxon>Neoptera</taxon>
        <taxon>Paraneoptera</taxon>
        <taxon>Hemiptera</taxon>
        <taxon>Sternorrhyncha</taxon>
        <taxon>Aphidomorpha</taxon>
        <taxon>Aphidoidea</taxon>
        <taxon>Aphididae</taxon>
        <taxon>Lachninae</taxon>
        <taxon>Cinara</taxon>
    </lineage>
</organism>